<evidence type="ECO:0000313" key="14">
    <source>
        <dbReference type="EMBL" id="KDR10015.1"/>
    </source>
</evidence>
<dbReference type="FunFam" id="3.30.465.10:FF:000001">
    <property type="entry name" value="D-2-hydroxyglutarate dehydrogenase, mitochondrial"/>
    <property type="match status" value="1"/>
</dbReference>
<dbReference type="GO" id="GO:0071949">
    <property type="term" value="F:FAD binding"/>
    <property type="evidence" value="ECO:0007669"/>
    <property type="project" value="InterPro"/>
</dbReference>
<comment type="cofactor">
    <cofactor evidence="1">
        <name>FAD</name>
        <dbReference type="ChEBI" id="CHEBI:57692"/>
    </cofactor>
</comment>
<keyword evidence="8" id="KW-0576">Peroxisome</keyword>
<reference evidence="14 15" key="1">
    <citation type="journal article" date="2014" name="Nat. Commun.">
        <title>Molecular traces of alternative social organization in a termite genome.</title>
        <authorList>
            <person name="Terrapon N."/>
            <person name="Li C."/>
            <person name="Robertson H.M."/>
            <person name="Ji L."/>
            <person name="Meng X."/>
            <person name="Booth W."/>
            <person name="Chen Z."/>
            <person name="Childers C.P."/>
            <person name="Glastad K.M."/>
            <person name="Gokhale K."/>
            <person name="Gowin J."/>
            <person name="Gronenberg W."/>
            <person name="Hermansen R.A."/>
            <person name="Hu H."/>
            <person name="Hunt B.G."/>
            <person name="Huylmans A.K."/>
            <person name="Khalil S.M."/>
            <person name="Mitchell R.D."/>
            <person name="Munoz-Torres M.C."/>
            <person name="Mustard J.A."/>
            <person name="Pan H."/>
            <person name="Reese J.T."/>
            <person name="Scharf M.E."/>
            <person name="Sun F."/>
            <person name="Vogel H."/>
            <person name="Xiao J."/>
            <person name="Yang W."/>
            <person name="Yang Z."/>
            <person name="Yang Z."/>
            <person name="Zhou J."/>
            <person name="Zhu J."/>
            <person name="Brent C.S."/>
            <person name="Elsik C.G."/>
            <person name="Goodisman M.A."/>
            <person name="Liberles D.A."/>
            <person name="Roe R.M."/>
            <person name="Vargo E.L."/>
            <person name="Vilcinskas A."/>
            <person name="Wang J."/>
            <person name="Bornberg-Bauer E."/>
            <person name="Korb J."/>
            <person name="Zhang G."/>
            <person name="Liebig J."/>
        </authorList>
    </citation>
    <scope>NUCLEOTIDE SEQUENCE [LARGE SCALE GENOMIC DNA]</scope>
    <source>
        <tissue evidence="14">Whole organism</tissue>
    </source>
</reference>
<dbReference type="GO" id="GO:0005777">
    <property type="term" value="C:peroxisome"/>
    <property type="evidence" value="ECO:0007669"/>
    <property type="project" value="UniProtKB-SubCell"/>
</dbReference>
<keyword evidence="6" id="KW-0274">FAD</keyword>
<comment type="subcellular location">
    <subcellularLocation>
        <location evidence="2">Peroxisome</location>
    </subcellularLocation>
</comment>
<dbReference type="InterPro" id="IPR016171">
    <property type="entry name" value="Vanillyl_alc_oxidase_C-sub2"/>
</dbReference>
<dbReference type="FunFam" id="3.30.70.2190:FF:000001">
    <property type="entry name" value="D-2-hydroxyglutarate dehydrogenase mitochondrial"/>
    <property type="match status" value="1"/>
</dbReference>
<proteinExistence type="inferred from homology"/>
<dbReference type="InterPro" id="IPR016167">
    <property type="entry name" value="FAD-bd_PCMH_sub1"/>
</dbReference>
<dbReference type="PROSITE" id="PS51387">
    <property type="entry name" value="FAD_PCMH"/>
    <property type="match status" value="1"/>
</dbReference>
<evidence type="ECO:0000256" key="7">
    <source>
        <dbReference type="ARBA" id="ARBA00023002"/>
    </source>
</evidence>
<evidence type="ECO:0000256" key="8">
    <source>
        <dbReference type="ARBA" id="ARBA00023140"/>
    </source>
</evidence>
<dbReference type="InterPro" id="IPR016164">
    <property type="entry name" value="FAD-linked_Oxase-like_C"/>
</dbReference>
<keyword evidence="15" id="KW-1185">Reference proteome</keyword>
<evidence type="ECO:0000256" key="12">
    <source>
        <dbReference type="ARBA" id="ARBA00049267"/>
    </source>
</evidence>
<dbReference type="Gene3D" id="3.30.70.2740">
    <property type="match status" value="1"/>
</dbReference>
<name>A0A067QYH9_ZOONE</name>
<evidence type="ECO:0000259" key="13">
    <source>
        <dbReference type="PROSITE" id="PS51387"/>
    </source>
</evidence>
<dbReference type="Gene3D" id="3.30.70.2190">
    <property type="match status" value="1"/>
</dbReference>
<evidence type="ECO:0000256" key="6">
    <source>
        <dbReference type="ARBA" id="ARBA00022827"/>
    </source>
</evidence>
<dbReference type="STRING" id="136037.A0A067QYH9"/>
<evidence type="ECO:0000256" key="1">
    <source>
        <dbReference type="ARBA" id="ARBA00001974"/>
    </source>
</evidence>
<dbReference type="GO" id="GO:0051990">
    <property type="term" value="F:(R)-2-hydroxyglutarate dehydrogenase activity"/>
    <property type="evidence" value="ECO:0007669"/>
    <property type="project" value="UniProtKB-EC"/>
</dbReference>
<evidence type="ECO:0000256" key="5">
    <source>
        <dbReference type="ARBA" id="ARBA00022630"/>
    </source>
</evidence>
<dbReference type="InterPro" id="IPR016166">
    <property type="entry name" value="FAD-bd_PCMH"/>
</dbReference>
<dbReference type="InterPro" id="IPR036318">
    <property type="entry name" value="FAD-bd_PCMH-like_sf"/>
</dbReference>
<comment type="catalytic activity">
    <reaction evidence="12">
        <text>(R)-malate + A = oxaloacetate + AH2</text>
        <dbReference type="Rhea" id="RHEA:67460"/>
        <dbReference type="ChEBI" id="CHEBI:13193"/>
        <dbReference type="ChEBI" id="CHEBI:15588"/>
        <dbReference type="ChEBI" id="CHEBI:16452"/>
        <dbReference type="ChEBI" id="CHEBI:17499"/>
    </reaction>
    <physiologicalReaction direction="left-to-right" evidence="12">
        <dbReference type="Rhea" id="RHEA:67461"/>
    </physiologicalReaction>
</comment>
<gene>
    <name evidence="14" type="ORF">L798_15676</name>
</gene>
<dbReference type="AlphaFoldDB" id="A0A067QYH9"/>
<keyword evidence="7" id="KW-0560">Oxidoreductase</keyword>
<dbReference type="Gene3D" id="3.30.465.10">
    <property type="match status" value="1"/>
</dbReference>
<dbReference type="InterPro" id="IPR016169">
    <property type="entry name" value="FAD-bd_PCMH_sub2"/>
</dbReference>
<dbReference type="Gene3D" id="3.30.43.10">
    <property type="entry name" value="Uridine Diphospho-n-acetylenolpyruvylglucosamine Reductase, domain 2"/>
    <property type="match status" value="1"/>
</dbReference>
<evidence type="ECO:0000256" key="11">
    <source>
        <dbReference type="ARBA" id="ARBA00045410"/>
    </source>
</evidence>
<dbReference type="InterPro" id="IPR006094">
    <property type="entry name" value="Oxid_FAD_bind_N"/>
</dbReference>
<dbReference type="FunCoup" id="A0A067QYH9">
    <property type="interactions" value="706"/>
</dbReference>
<evidence type="ECO:0000256" key="2">
    <source>
        <dbReference type="ARBA" id="ARBA00004275"/>
    </source>
</evidence>
<evidence type="ECO:0000256" key="9">
    <source>
        <dbReference type="ARBA" id="ARBA00039003"/>
    </source>
</evidence>
<evidence type="ECO:0000313" key="15">
    <source>
        <dbReference type="Proteomes" id="UP000027135"/>
    </source>
</evidence>
<comment type="similarity">
    <text evidence="3">Belongs to the FAD-binding oxidoreductase/transferase type 4 family.</text>
</comment>
<dbReference type="SUPFAM" id="SSF55103">
    <property type="entry name" value="FAD-linked oxidases, C-terminal domain"/>
    <property type="match status" value="1"/>
</dbReference>
<dbReference type="PANTHER" id="PTHR43716">
    <property type="entry name" value="D-2-HYDROXYGLUTARATE DEHYDROGENASE, MITOCHONDRIAL"/>
    <property type="match status" value="1"/>
</dbReference>
<feature type="domain" description="FAD-binding PCMH-type" evidence="13">
    <location>
        <begin position="115"/>
        <end position="294"/>
    </location>
</feature>
<evidence type="ECO:0000256" key="4">
    <source>
        <dbReference type="ARBA" id="ARBA00011738"/>
    </source>
</evidence>
<dbReference type="PANTHER" id="PTHR43716:SF1">
    <property type="entry name" value="D-2-HYDROXYGLUTARATE DEHYDROGENASE, MITOCHONDRIAL"/>
    <property type="match status" value="1"/>
</dbReference>
<evidence type="ECO:0000256" key="3">
    <source>
        <dbReference type="ARBA" id="ARBA00008000"/>
    </source>
</evidence>
<comment type="function">
    <text evidence="11">Catalyzes the oxidation of D-2-hydroxyglutarate (D-2-HG) to alpha-ketoglutarate. Also catalyzes the oxidation of other D-2-hydroxyacids, such as D-malate (D-MAL) and D-lactate (D-LAC). Exhibits high activities towards D-2-HG and D-MAL but a very weak activity towards D-LAC.</text>
</comment>
<dbReference type="Pfam" id="PF01565">
    <property type="entry name" value="FAD_binding_4"/>
    <property type="match status" value="1"/>
</dbReference>
<dbReference type="InterPro" id="IPR051264">
    <property type="entry name" value="FAD-oxidored/transferase_4"/>
</dbReference>
<dbReference type="FunFam" id="3.30.43.10:FF:000016">
    <property type="entry name" value="D-2-hydroxyglutarate dehydrogenase, mitochondrial"/>
    <property type="match status" value="1"/>
</dbReference>
<dbReference type="Gene3D" id="1.10.45.10">
    <property type="entry name" value="Vanillyl-alcohol Oxidase, Chain A, domain 4"/>
    <property type="match status" value="1"/>
</dbReference>
<dbReference type="Pfam" id="PF02913">
    <property type="entry name" value="FAD-oxidase_C"/>
    <property type="match status" value="1"/>
</dbReference>
<comment type="subunit">
    <text evidence="4">Homodimer.</text>
</comment>
<sequence>MISLRVAIIQTEGCHCEIRKPANMLRHIQIHTIASRKAAVDLIQNGLVRGISQSLQCRRPEVELTSVRYPGVRRGNYAQLSDRHVQHFRSILPKERVITETEDVAGYNVDWLRMVRGVSQIVLKPKITEEVSAILEYCNAENLAVCPQGGNTGLVGGSVPVFDEVIISTSLMNSIVSLDELSGILVCQAGCILENLESYLSERGFMMPLDLGAKGTCQIGGNVSTNAGGIRLIRYGSLQGSVLGIEAVKADGEVIDCLSSLKKDNTGYHLKHLFIGSEGTLGIVTKVSIQCPPSPKAVNVAFLGLDSFDDILRTFTEARSGLGEILSSCEMMDLLSLDAATSNLKLQRPIGEFPFYMLIETSGSNGTHDEEKLTKFLETLMANGVVRDGTVASEPSRIKLMWNLREGITGGLLHDGYVYKYDISLPHNSFYAIIPELRTLLPADKVGRICGYGHVGDGNLHLNITTPKFDPDVLKIIEPFVFEWTSKLKGSVSAEHGIGFKKTQYIHFSKSQSSLNLMVNIKKLMDPKGILNPYKVLPAQH</sequence>
<dbReference type="InterPro" id="IPR004113">
    <property type="entry name" value="FAD-bd_oxidored_4_C"/>
</dbReference>
<dbReference type="FunFam" id="3.30.70.2740:FF:000002">
    <property type="entry name" value="D-2-hydroxyglutarate dehydrogenase mitochondrial"/>
    <property type="match status" value="1"/>
</dbReference>
<dbReference type="GO" id="GO:0005739">
    <property type="term" value="C:mitochondrion"/>
    <property type="evidence" value="ECO:0007669"/>
    <property type="project" value="TreeGrafter"/>
</dbReference>
<dbReference type="OMA" id="YNEDWMR"/>
<dbReference type="Proteomes" id="UP000027135">
    <property type="component" value="Unassembled WGS sequence"/>
</dbReference>
<protein>
    <recommendedName>
        <fullName evidence="10">D-2-hydroxyglutarate dehydrogenase, mitochondrial</fullName>
        <ecNumber evidence="9">1.1.99.39</ecNumber>
    </recommendedName>
</protein>
<dbReference type="EC" id="1.1.99.39" evidence="9"/>
<dbReference type="InParanoid" id="A0A067QYH9"/>
<dbReference type="SUPFAM" id="SSF56176">
    <property type="entry name" value="FAD-binding/transporter-associated domain-like"/>
    <property type="match status" value="1"/>
</dbReference>
<keyword evidence="5" id="KW-0285">Flavoprotein</keyword>
<evidence type="ECO:0000256" key="10">
    <source>
        <dbReference type="ARBA" id="ARBA00039639"/>
    </source>
</evidence>
<dbReference type="eggNOG" id="KOG1232">
    <property type="taxonomic scope" value="Eukaryota"/>
</dbReference>
<dbReference type="EMBL" id="KK853191">
    <property type="protein sequence ID" value="KDR10015.1"/>
    <property type="molecule type" value="Genomic_DNA"/>
</dbReference>
<dbReference type="FunFam" id="1.10.45.10:FF:000001">
    <property type="entry name" value="D-lactate dehydrogenase mitochondrial"/>
    <property type="match status" value="1"/>
</dbReference>
<organism evidence="14 15">
    <name type="scientific">Zootermopsis nevadensis</name>
    <name type="common">Dampwood termite</name>
    <dbReference type="NCBI Taxonomy" id="136037"/>
    <lineage>
        <taxon>Eukaryota</taxon>
        <taxon>Metazoa</taxon>
        <taxon>Ecdysozoa</taxon>
        <taxon>Arthropoda</taxon>
        <taxon>Hexapoda</taxon>
        <taxon>Insecta</taxon>
        <taxon>Pterygota</taxon>
        <taxon>Neoptera</taxon>
        <taxon>Polyneoptera</taxon>
        <taxon>Dictyoptera</taxon>
        <taxon>Blattodea</taxon>
        <taxon>Blattoidea</taxon>
        <taxon>Termitoidae</taxon>
        <taxon>Termopsidae</taxon>
        <taxon>Zootermopsis</taxon>
    </lineage>
</organism>
<accession>A0A067QYH9</accession>